<keyword evidence="16" id="KW-1185">Reference proteome</keyword>
<evidence type="ECO:0000256" key="10">
    <source>
        <dbReference type="ARBA" id="ARBA00023136"/>
    </source>
</evidence>
<dbReference type="SUPFAM" id="SSF81324">
    <property type="entry name" value="Voltage-gated potassium channels"/>
    <property type="match status" value="1"/>
</dbReference>
<evidence type="ECO:0000256" key="9">
    <source>
        <dbReference type="ARBA" id="ARBA00023065"/>
    </source>
</evidence>
<keyword evidence="4 13" id="KW-0812">Transmembrane</keyword>
<keyword evidence="10 13" id="KW-0472">Membrane</keyword>
<evidence type="ECO:0000256" key="11">
    <source>
        <dbReference type="ARBA" id="ARBA00023303"/>
    </source>
</evidence>
<evidence type="ECO:0000256" key="7">
    <source>
        <dbReference type="ARBA" id="ARBA00022958"/>
    </source>
</evidence>
<feature type="region of interest" description="Disordered" evidence="12">
    <location>
        <begin position="1013"/>
        <end position="1039"/>
    </location>
</feature>
<evidence type="ECO:0000313" key="16">
    <source>
        <dbReference type="Proteomes" id="UP001295684"/>
    </source>
</evidence>
<evidence type="ECO:0000256" key="8">
    <source>
        <dbReference type="ARBA" id="ARBA00022989"/>
    </source>
</evidence>
<evidence type="ECO:0000256" key="4">
    <source>
        <dbReference type="ARBA" id="ARBA00022692"/>
    </source>
</evidence>
<feature type="transmembrane region" description="Helical" evidence="13">
    <location>
        <begin position="338"/>
        <end position="359"/>
    </location>
</feature>
<evidence type="ECO:0000313" key="15">
    <source>
        <dbReference type="EMBL" id="CAI2369484.1"/>
    </source>
</evidence>
<dbReference type="Gene3D" id="2.60.120.10">
    <property type="entry name" value="Jelly Rolls"/>
    <property type="match status" value="2"/>
</dbReference>
<dbReference type="InterPro" id="IPR018488">
    <property type="entry name" value="cNMP-bd_CS"/>
</dbReference>
<organism evidence="15 16">
    <name type="scientific">Euplotes crassus</name>
    <dbReference type="NCBI Taxonomy" id="5936"/>
    <lineage>
        <taxon>Eukaryota</taxon>
        <taxon>Sar</taxon>
        <taxon>Alveolata</taxon>
        <taxon>Ciliophora</taxon>
        <taxon>Intramacronucleata</taxon>
        <taxon>Spirotrichea</taxon>
        <taxon>Hypotrichia</taxon>
        <taxon>Euplotida</taxon>
        <taxon>Euplotidae</taxon>
        <taxon>Moneuplotes</taxon>
    </lineage>
</organism>
<keyword evidence="8 13" id="KW-1133">Transmembrane helix</keyword>
<evidence type="ECO:0000256" key="1">
    <source>
        <dbReference type="ARBA" id="ARBA00004141"/>
    </source>
</evidence>
<dbReference type="GO" id="GO:0005249">
    <property type="term" value="F:voltage-gated potassium channel activity"/>
    <property type="evidence" value="ECO:0007669"/>
    <property type="project" value="InterPro"/>
</dbReference>
<feature type="region of interest" description="Disordered" evidence="12">
    <location>
        <begin position="869"/>
        <end position="903"/>
    </location>
</feature>
<feature type="transmembrane region" description="Helical" evidence="13">
    <location>
        <begin position="297"/>
        <end position="318"/>
    </location>
</feature>
<protein>
    <recommendedName>
        <fullName evidence="14">Cyclic nucleotide-binding domain-containing protein</fullName>
    </recommendedName>
</protein>
<dbReference type="AlphaFoldDB" id="A0AAD1UQF1"/>
<keyword evidence="6" id="KW-0851">Voltage-gated channel</keyword>
<dbReference type="PROSITE" id="PS00889">
    <property type="entry name" value="CNMP_BINDING_2"/>
    <property type="match status" value="1"/>
</dbReference>
<dbReference type="InterPro" id="IPR014710">
    <property type="entry name" value="RmlC-like_jellyroll"/>
</dbReference>
<reference evidence="15" key="1">
    <citation type="submission" date="2023-07" db="EMBL/GenBank/DDBJ databases">
        <authorList>
            <consortium name="AG Swart"/>
            <person name="Singh M."/>
            <person name="Singh A."/>
            <person name="Seah K."/>
            <person name="Emmerich C."/>
        </authorList>
    </citation>
    <scope>NUCLEOTIDE SEQUENCE</scope>
    <source>
        <strain evidence="15">DP1</strain>
    </source>
</reference>
<feature type="compositionally biased region" description="Basic and acidic residues" evidence="12">
    <location>
        <begin position="1"/>
        <end position="14"/>
    </location>
</feature>
<comment type="caution">
    <text evidence="15">The sequence shown here is derived from an EMBL/GenBank/DDBJ whole genome shotgun (WGS) entry which is preliminary data.</text>
</comment>
<dbReference type="Gene3D" id="1.10.287.70">
    <property type="match status" value="1"/>
</dbReference>
<dbReference type="GO" id="GO:0034702">
    <property type="term" value="C:monoatomic ion channel complex"/>
    <property type="evidence" value="ECO:0007669"/>
    <property type="project" value="UniProtKB-KW"/>
</dbReference>
<evidence type="ECO:0000256" key="12">
    <source>
        <dbReference type="SAM" id="MobiDB-lite"/>
    </source>
</evidence>
<evidence type="ECO:0000259" key="14">
    <source>
        <dbReference type="PROSITE" id="PS50042"/>
    </source>
</evidence>
<dbReference type="EMBL" id="CAMPGE010010635">
    <property type="protein sequence ID" value="CAI2369484.1"/>
    <property type="molecule type" value="Genomic_DNA"/>
</dbReference>
<keyword evidence="11" id="KW-0407">Ion channel</keyword>
<dbReference type="InterPro" id="IPR005821">
    <property type="entry name" value="Ion_trans_dom"/>
</dbReference>
<keyword evidence="5" id="KW-0631">Potassium channel</keyword>
<dbReference type="SMART" id="SM00100">
    <property type="entry name" value="cNMP"/>
    <property type="match status" value="2"/>
</dbReference>
<dbReference type="InterPro" id="IPR018490">
    <property type="entry name" value="cNMP-bd_dom_sf"/>
</dbReference>
<feature type="transmembrane region" description="Helical" evidence="13">
    <location>
        <begin position="371"/>
        <end position="396"/>
    </location>
</feature>
<comment type="subcellular location">
    <subcellularLocation>
        <location evidence="1">Membrane</location>
        <topology evidence="1">Multi-pass membrane protein</topology>
    </subcellularLocation>
</comment>
<dbReference type="PANTHER" id="PTHR10217">
    <property type="entry name" value="VOLTAGE AND LIGAND GATED POTASSIUM CHANNEL"/>
    <property type="match status" value="1"/>
</dbReference>
<dbReference type="InterPro" id="IPR050818">
    <property type="entry name" value="KCNH_animal-type"/>
</dbReference>
<keyword evidence="7" id="KW-0630">Potassium</keyword>
<evidence type="ECO:0000256" key="13">
    <source>
        <dbReference type="SAM" id="Phobius"/>
    </source>
</evidence>
<feature type="domain" description="Cyclic nucleotide-binding" evidence="14">
    <location>
        <begin position="632"/>
        <end position="715"/>
    </location>
</feature>
<gene>
    <name evidence="15" type="ORF">ECRASSUSDP1_LOCUS10785</name>
</gene>
<feature type="domain" description="Cyclic nucleotide-binding" evidence="14">
    <location>
        <begin position="500"/>
        <end position="595"/>
    </location>
</feature>
<dbReference type="GO" id="GO:0042391">
    <property type="term" value="P:regulation of membrane potential"/>
    <property type="evidence" value="ECO:0007669"/>
    <property type="project" value="TreeGrafter"/>
</dbReference>
<dbReference type="PRINTS" id="PR01463">
    <property type="entry name" value="EAGCHANLFMLY"/>
</dbReference>
<evidence type="ECO:0000256" key="3">
    <source>
        <dbReference type="ARBA" id="ARBA00022538"/>
    </source>
</evidence>
<feature type="compositionally biased region" description="Basic and acidic residues" evidence="12">
    <location>
        <begin position="1024"/>
        <end position="1039"/>
    </location>
</feature>
<name>A0AAD1UQF1_EUPCR</name>
<keyword evidence="3" id="KW-0633">Potassium transport</keyword>
<keyword evidence="2" id="KW-0813">Transport</keyword>
<accession>A0AAD1UQF1</accession>
<sequence>MDLKQNTHEDEHSKNTNRVMFQEGDDDISNSKESDYYSNSEIQPKFPPTDQNPPPKEDATKENEDLNMMKNGNKKFSTKQASFFQSANKNQLSMMFPDSKFSPTNMNQNIRKQKSRVNHLISEESINEDKKRNGQDYQHLVTVGRVKKWLFSQESRLRINWDLIIMFVAVYNCFEVPFNVAFTNKNDSNIYSDIIDLVTNVLFILDLLINFVTTYTDSDTKVEVTSYGKIAKNYLKGRFWIDLIASIPFDYIRYLDQNSDTIPFELFSLLKLVRILRLSKLITYMNIRNEVKSSLRLIKLVFFLILFLHCLGCMWFFLAKQTEEWIPPLDYVFVTTTIYSEASIFQYCNALYHAVLMLGGNDIGPRGEYELLFTCLALCICAITNAIIFGNFAVMLQSMNRKSTIFQEKLETTTDVMKNMNLKEDVKNKIKYFMEYTDNNLQSQNEMNDFFQILSPSLKKLVMTNMFKDSMMVNDVFAGKDSIVTVLCEKLEIKICVPEEKIIVQDDEADSMFFCARGSLEVFVVDEFQKPTLANSLTTGSYFGEVALLKKCKRTATVVSTNYGTLGELSKNEFEVLIGHTPSIKKLMGDHIQNEYNDKWRKFMHRALRSIDYFSTEVSSRVINELCFQFEYITLEEGKYLFQAGEICDSIYIICSGELEFFLRNLNKDSYIDTLYTGCTLGGYGCINGELFTGSAKAKSECVIMRLPIEKVQNLRKYHSAFNKMMTEYEEYIDRTPPPVCDYKLYRYKMFKKNVKERLMLGIRRLNRIIKSTQTYGIEELLMQAKLKAQQKHDFRENMRKSNILKRAPINDSQRNEKTLLMLHVKMDNMSDVIETQKNEIFFLKKCIVGKLNKLLDAQGIQYQDTTVFSSKKSGKSDQNSREGNQTPLLEKQASKSFYGKPKQHLPSYVNWEKEKSSKRILLKKCEQNFPKGKERNSIIQTPDNWSMIEKNKAPSLIKDISWNKGPDFKFQKFESVAEHLFKKDIDSHQKEEAEIFENNPLLADIENNSDIDNFGMESLESENPVKADDDAPKISDCKDPELKKISKKKATTPEILDVSKEIKKL</sequence>
<feature type="region of interest" description="Disordered" evidence="12">
    <location>
        <begin position="1"/>
        <end position="61"/>
    </location>
</feature>
<evidence type="ECO:0000256" key="6">
    <source>
        <dbReference type="ARBA" id="ARBA00022882"/>
    </source>
</evidence>
<dbReference type="CDD" id="cd00038">
    <property type="entry name" value="CAP_ED"/>
    <property type="match status" value="2"/>
</dbReference>
<dbReference type="PROSITE" id="PS50042">
    <property type="entry name" value="CNMP_BINDING_3"/>
    <property type="match status" value="2"/>
</dbReference>
<keyword evidence="9" id="KW-0406">Ion transport</keyword>
<proteinExistence type="predicted"/>
<feature type="transmembrane region" description="Helical" evidence="13">
    <location>
        <begin position="194"/>
        <end position="212"/>
    </location>
</feature>
<feature type="compositionally biased region" description="Pro residues" evidence="12">
    <location>
        <begin position="45"/>
        <end position="54"/>
    </location>
</feature>
<evidence type="ECO:0000256" key="5">
    <source>
        <dbReference type="ARBA" id="ARBA00022826"/>
    </source>
</evidence>
<dbReference type="GO" id="GO:0005886">
    <property type="term" value="C:plasma membrane"/>
    <property type="evidence" value="ECO:0007669"/>
    <property type="project" value="TreeGrafter"/>
</dbReference>
<dbReference type="PANTHER" id="PTHR10217:SF435">
    <property type="entry name" value="POTASSIUM VOLTAGE-GATED CHANNEL PROTEIN EAG"/>
    <property type="match status" value="1"/>
</dbReference>
<feature type="transmembrane region" description="Helical" evidence="13">
    <location>
        <begin position="163"/>
        <end position="182"/>
    </location>
</feature>
<dbReference type="InterPro" id="IPR003938">
    <property type="entry name" value="K_chnl_volt-dep_EAG/ELK/ERG"/>
</dbReference>
<evidence type="ECO:0000256" key="2">
    <source>
        <dbReference type="ARBA" id="ARBA00022448"/>
    </source>
</evidence>
<dbReference type="Proteomes" id="UP001295684">
    <property type="component" value="Unassembled WGS sequence"/>
</dbReference>
<dbReference type="Pfam" id="PF00027">
    <property type="entry name" value="cNMP_binding"/>
    <property type="match status" value="2"/>
</dbReference>
<dbReference type="Pfam" id="PF00520">
    <property type="entry name" value="Ion_trans"/>
    <property type="match status" value="1"/>
</dbReference>
<dbReference type="SUPFAM" id="SSF51206">
    <property type="entry name" value="cAMP-binding domain-like"/>
    <property type="match status" value="2"/>
</dbReference>
<dbReference type="InterPro" id="IPR000595">
    <property type="entry name" value="cNMP-bd_dom"/>
</dbReference>